<evidence type="ECO:0000313" key="5">
    <source>
        <dbReference type="Proteomes" id="UP000238365"/>
    </source>
</evidence>
<proteinExistence type="inferred from homology"/>
<dbReference type="InterPro" id="IPR023346">
    <property type="entry name" value="Lysozyme-like_dom_sf"/>
</dbReference>
<keyword evidence="5" id="KW-1185">Reference proteome</keyword>
<accession>A0A2L0IC88</accession>
<dbReference type="Pfam" id="PF01464">
    <property type="entry name" value="SLT"/>
    <property type="match status" value="1"/>
</dbReference>
<comment type="similarity">
    <text evidence="1">Belongs to the transglycosylase Slt family.</text>
</comment>
<evidence type="ECO:0000313" key="4">
    <source>
        <dbReference type="EMBL" id="AUX92221.1"/>
    </source>
</evidence>
<dbReference type="PANTHER" id="PTHR37423">
    <property type="entry name" value="SOLUBLE LYTIC MUREIN TRANSGLYCOSYLASE-RELATED"/>
    <property type="match status" value="1"/>
</dbReference>
<reference evidence="4 5" key="1">
    <citation type="submission" date="2018-01" db="EMBL/GenBank/DDBJ databases">
        <title>Complete and assembled Genome of Pantoea gaviniae DSM22758T.</title>
        <authorList>
            <person name="Stevens M.J.A."/>
            <person name="Zurfluh K."/>
            <person name="Stephan R."/>
        </authorList>
    </citation>
    <scope>NUCLEOTIDE SEQUENCE [LARGE SCALE GENOMIC DNA]</scope>
    <source>
        <strain evidence="4 5">DSM 22758</strain>
    </source>
</reference>
<evidence type="ECO:0000256" key="2">
    <source>
        <dbReference type="SAM" id="MobiDB-lite"/>
    </source>
</evidence>
<gene>
    <name evidence="4" type="ORF">C2E15_03315</name>
</gene>
<dbReference type="AlphaFoldDB" id="A0A2L0IC88"/>
<dbReference type="RefSeq" id="WP_104956120.1">
    <property type="nucleotide sequence ID" value="NZ_CP026377.1"/>
</dbReference>
<evidence type="ECO:0000256" key="1">
    <source>
        <dbReference type="ARBA" id="ARBA00007734"/>
    </source>
</evidence>
<dbReference type="KEGG" id="pgz:C2E15_03315"/>
<protein>
    <submittedName>
        <fullName evidence="4">Lytic transglycosylase domain-containing protein</fullName>
    </submittedName>
</protein>
<dbReference type="PANTHER" id="PTHR37423:SF2">
    <property type="entry name" value="MEMBRANE-BOUND LYTIC MUREIN TRANSGLYCOSYLASE C"/>
    <property type="match status" value="1"/>
</dbReference>
<evidence type="ECO:0000259" key="3">
    <source>
        <dbReference type="Pfam" id="PF01464"/>
    </source>
</evidence>
<feature type="region of interest" description="Disordered" evidence="2">
    <location>
        <begin position="101"/>
        <end position="197"/>
    </location>
</feature>
<organism evidence="4 5">
    <name type="scientific">Mixta gaviniae</name>
    <dbReference type="NCBI Taxonomy" id="665914"/>
    <lineage>
        <taxon>Bacteria</taxon>
        <taxon>Pseudomonadati</taxon>
        <taxon>Pseudomonadota</taxon>
        <taxon>Gammaproteobacteria</taxon>
        <taxon>Enterobacterales</taxon>
        <taxon>Erwiniaceae</taxon>
        <taxon>Mixta</taxon>
    </lineage>
</organism>
<name>A0A2L0IC88_9GAMM</name>
<sequence length="351" mass="34461">MITLPGGLSPLQTLPPPDLSNLSDKNPLATGGGPLTSGTMSSPIDFGQSGGGGTDLASLLSQSGGNPQQAVSSAIDQTLAQLISALISSLMPLLQQLAGQQNGGQQNAQGTGGGAPQNLFASPDGGQSGGMPNGPADGAASPTGGATHPTGGITSPTGGATHPTGGITSPTGGATHPVSGAGQNLAAPSGGSGLHLPEALKPYEGAIQNAAQKTGVPGEILAAQIWQESRGNLGAATVNGGNGLQDSGLMQVNSNTFADLQSKNPDLLGPNANANHPADNIMAGALYMKEQLNNFDGNMGAALRAYNSGPLNVNVNDLSDISKTGTGDATYVNKVMNFASTISSGQGTLPA</sequence>
<dbReference type="EMBL" id="CP026377">
    <property type="protein sequence ID" value="AUX92221.1"/>
    <property type="molecule type" value="Genomic_DNA"/>
</dbReference>
<feature type="region of interest" description="Disordered" evidence="2">
    <location>
        <begin position="1"/>
        <end position="69"/>
    </location>
</feature>
<feature type="domain" description="Transglycosylase SLT" evidence="3">
    <location>
        <begin position="206"/>
        <end position="314"/>
    </location>
</feature>
<dbReference type="SUPFAM" id="SSF53955">
    <property type="entry name" value="Lysozyme-like"/>
    <property type="match status" value="1"/>
</dbReference>
<dbReference type="Gene3D" id="1.10.530.10">
    <property type="match status" value="1"/>
</dbReference>
<dbReference type="Proteomes" id="UP000238365">
    <property type="component" value="Chromosome"/>
</dbReference>
<feature type="compositionally biased region" description="Polar residues" evidence="2">
    <location>
        <begin position="59"/>
        <end position="69"/>
    </location>
</feature>
<dbReference type="InterPro" id="IPR008258">
    <property type="entry name" value="Transglycosylase_SLT_dom_1"/>
</dbReference>